<sequence>MGEVMMMPSAGGLAWGGGIGDSSNTSSWTPPQLREVSQENFTHSQHASAFEEPVPESYSTARYLTSRFLMALTIWAGSHAAQTLRRDAAAASPSSRPRFPSETAPRVGCWLLLSAGFFFIGLFCLGQACLSSILSLAYGGRRKIQLAARLLSGPYSSSSSSPRGRGEDTAYRLTIFKRDSQEVLDLAMEFWEREVGRALVGPHRADASVLLLVPLSFNWFFLAWPRAVFRSEAGYESFLREALDFWEDRLPLMLRGPQRRPEAKSG</sequence>
<name>A0A8H6IVK6_9PEZI</name>
<dbReference type="EMBL" id="WIGM01001339">
    <property type="protein sequence ID" value="KAF6800317.1"/>
    <property type="molecule type" value="Genomic_DNA"/>
</dbReference>
<proteinExistence type="predicted"/>
<comment type="caution">
    <text evidence="2">The sequence shown here is derived from an EMBL/GenBank/DDBJ whole genome shotgun (WGS) entry which is preliminary data.</text>
</comment>
<evidence type="ECO:0000313" key="3">
    <source>
        <dbReference type="Proteomes" id="UP000639643"/>
    </source>
</evidence>
<keyword evidence="3" id="KW-1185">Reference proteome</keyword>
<evidence type="ECO:0000313" key="2">
    <source>
        <dbReference type="EMBL" id="KAF6800317.1"/>
    </source>
</evidence>
<accession>A0A8H6IVK6</accession>
<dbReference type="OrthoDB" id="10596696at2759"/>
<feature type="transmembrane region" description="Helical" evidence="1">
    <location>
        <begin position="110"/>
        <end position="139"/>
    </location>
</feature>
<keyword evidence="1" id="KW-1133">Transmembrane helix</keyword>
<dbReference type="Proteomes" id="UP000639643">
    <property type="component" value="Unassembled WGS sequence"/>
</dbReference>
<protein>
    <submittedName>
        <fullName evidence="2">Uncharacterized protein</fullName>
    </submittedName>
</protein>
<organism evidence="2 3">
    <name type="scientific">Colletotrichum musicola</name>
    <dbReference type="NCBI Taxonomy" id="2175873"/>
    <lineage>
        <taxon>Eukaryota</taxon>
        <taxon>Fungi</taxon>
        <taxon>Dikarya</taxon>
        <taxon>Ascomycota</taxon>
        <taxon>Pezizomycotina</taxon>
        <taxon>Sordariomycetes</taxon>
        <taxon>Hypocreomycetidae</taxon>
        <taxon>Glomerellales</taxon>
        <taxon>Glomerellaceae</taxon>
        <taxon>Colletotrichum</taxon>
        <taxon>Colletotrichum orchidearum species complex</taxon>
    </lineage>
</organism>
<dbReference type="AlphaFoldDB" id="A0A8H6IVK6"/>
<keyword evidence="1" id="KW-0812">Transmembrane</keyword>
<evidence type="ECO:0000256" key="1">
    <source>
        <dbReference type="SAM" id="Phobius"/>
    </source>
</evidence>
<reference evidence="2" key="1">
    <citation type="journal article" date="2020" name="Phytopathology">
        <title>Genome Sequence Resources of Colletotrichum truncatum, C. plurivorum, C. musicola, and C. sojae: Four Species Pathogenic to Soybean (Glycine max).</title>
        <authorList>
            <person name="Rogerio F."/>
            <person name="Boufleur T.R."/>
            <person name="Ciampi-Guillardi M."/>
            <person name="Sukno S.A."/>
            <person name="Thon M.R."/>
            <person name="Massola Junior N.S."/>
            <person name="Baroncelli R."/>
        </authorList>
    </citation>
    <scope>NUCLEOTIDE SEQUENCE</scope>
    <source>
        <strain evidence="2">LFN0074</strain>
    </source>
</reference>
<keyword evidence="1" id="KW-0472">Membrane</keyword>
<gene>
    <name evidence="2" type="ORF">CMUS01_15557</name>
</gene>